<feature type="domain" description="Alpha/beta hydrolase fold-3" evidence="1">
    <location>
        <begin position="92"/>
        <end position="285"/>
    </location>
</feature>
<reference evidence="2 3" key="1">
    <citation type="submission" date="2018-10" db="EMBL/GenBank/DDBJ databases">
        <authorList>
            <person name="Criscuolo A."/>
        </authorList>
    </citation>
    <scope>NUCLEOTIDE SEQUENCE [LARGE SCALE GENOMIC DNA]</scope>
    <source>
        <strain evidence="2">DnA1</strain>
    </source>
</reference>
<name>A0A3P4AVY3_9BURK</name>
<dbReference type="EC" id="3.1.1.-" evidence="2"/>
<protein>
    <submittedName>
        <fullName evidence="2">Acetyl esterase</fullName>
        <ecNumber evidence="2">3.1.1.-</ecNumber>
    </submittedName>
</protein>
<evidence type="ECO:0000313" key="3">
    <source>
        <dbReference type="Proteomes" id="UP000277294"/>
    </source>
</evidence>
<dbReference type="Pfam" id="PF07859">
    <property type="entry name" value="Abhydrolase_3"/>
    <property type="match status" value="1"/>
</dbReference>
<organism evidence="2 3">
    <name type="scientific">Pigmentiphaga humi</name>
    <dbReference type="NCBI Taxonomy" id="2478468"/>
    <lineage>
        <taxon>Bacteria</taxon>
        <taxon>Pseudomonadati</taxon>
        <taxon>Pseudomonadota</taxon>
        <taxon>Betaproteobacteria</taxon>
        <taxon>Burkholderiales</taxon>
        <taxon>Alcaligenaceae</taxon>
        <taxon>Pigmentiphaga</taxon>
    </lineage>
</organism>
<dbReference type="PANTHER" id="PTHR23025">
    <property type="entry name" value="TRIACYLGLYCEROL LIPASE"/>
    <property type="match status" value="1"/>
</dbReference>
<dbReference type="Proteomes" id="UP000277294">
    <property type="component" value="Unassembled WGS sequence"/>
</dbReference>
<dbReference type="InterPro" id="IPR013094">
    <property type="entry name" value="AB_hydrolase_3"/>
</dbReference>
<dbReference type="GO" id="GO:0004806">
    <property type="term" value="F:triacylglycerol lipase activity"/>
    <property type="evidence" value="ECO:0007669"/>
    <property type="project" value="TreeGrafter"/>
</dbReference>
<dbReference type="GO" id="GO:0019433">
    <property type="term" value="P:triglyceride catabolic process"/>
    <property type="evidence" value="ECO:0007669"/>
    <property type="project" value="TreeGrafter"/>
</dbReference>
<proteinExistence type="predicted"/>
<accession>A0A3P4AVY3</accession>
<dbReference type="EMBL" id="UWPJ01000005">
    <property type="protein sequence ID" value="VCU68209.1"/>
    <property type="molecule type" value="Genomic_DNA"/>
</dbReference>
<dbReference type="PANTHER" id="PTHR23025:SF4">
    <property type="entry name" value="ALPHA_BETA HYDROLASE FOLD-3 DOMAIN-CONTAINING PROTEIN"/>
    <property type="match status" value="1"/>
</dbReference>
<dbReference type="SUPFAM" id="SSF53474">
    <property type="entry name" value="alpha/beta-Hydrolases"/>
    <property type="match status" value="1"/>
</dbReference>
<dbReference type="AlphaFoldDB" id="A0A3P4AVY3"/>
<dbReference type="GO" id="GO:0005829">
    <property type="term" value="C:cytosol"/>
    <property type="evidence" value="ECO:0007669"/>
    <property type="project" value="TreeGrafter"/>
</dbReference>
<sequence>MLESNPVVINDFPATMYRTFQQAQQTLAGQRSGDPLAMSIEDARQQQSRYFQALNRLVPDVARSDDHTVSGPHGDIPVRLVSARVQENLPCLVFLRGAGFWAGGIDSHLGTIHRLAVLTGCAIAAIDYRRTPEHCYPVQQEEVLCVLAWLGRHGAELGLRAGAWAFFGESAGATLALSATLALRDQGQMLPAGLVLFYPNCGGPKAGARPYSLWVWRSYLGGADPEAVPGPVPLRQDLRGLPSVWLGCGEEDPLLADAQALAARLESAEVPCRLVQFPGMPHAFVMHAAALWPARLALEQAAAQVRRLFDSPSTETSPS</sequence>
<keyword evidence="2" id="KW-0378">Hydrolase</keyword>
<evidence type="ECO:0000259" key="1">
    <source>
        <dbReference type="Pfam" id="PF07859"/>
    </source>
</evidence>
<keyword evidence="3" id="KW-1185">Reference proteome</keyword>
<dbReference type="InterPro" id="IPR029058">
    <property type="entry name" value="AB_hydrolase_fold"/>
</dbReference>
<evidence type="ECO:0000313" key="2">
    <source>
        <dbReference type="EMBL" id="VCU68209.1"/>
    </source>
</evidence>
<dbReference type="Gene3D" id="3.40.50.1820">
    <property type="entry name" value="alpha/beta hydrolase"/>
    <property type="match status" value="1"/>
</dbReference>
<dbReference type="GO" id="GO:0004771">
    <property type="term" value="F:sterol ester esterase activity"/>
    <property type="evidence" value="ECO:0007669"/>
    <property type="project" value="TreeGrafter"/>
</dbReference>
<gene>
    <name evidence="2" type="primary">aes_1</name>
    <name evidence="2" type="ORF">PIGHUM_00259</name>
</gene>